<sequence length="231" mass="26272">MPKFERKTYRSVTSDPAIPHANQRQRRDRCDRRSSAAAPGGRCDDGIMCRSEITSSQAVLTPTMAIAARLRASTDEHIWCRRDCLWAARLRSWKCLKPCFRIPQAVSEMPEDAAAVQETTRLGLDPTHSRPRSRPRCQHYHSTPFPDDKDLHGAPDRYGTKRPATSPLFLRESCAPKAVSAASTMPFETPPHSLTHNHHHRYLCRRACGRYRHDLANDLRANHQCLSLRLA</sequence>
<feature type="region of interest" description="Disordered" evidence="1">
    <location>
        <begin position="1"/>
        <end position="40"/>
    </location>
</feature>
<keyword evidence="3" id="KW-1185">Reference proteome</keyword>
<accession>A0A8H4ZEC7</accession>
<dbReference type="Proteomes" id="UP000573603">
    <property type="component" value="Unassembled WGS sequence"/>
</dbReference>
<dbReference type="AlphaFoldDB" id="A0A8H4ZEC7"/>
<reference evidence="2 3" key="1">
    <citation type="journal article" date="2020" name="BMC Genomics">
        <title>Correction to: Identification and distribution of gene clusters required for synthesis of sphingolipid metabolism inhibitors in diverse species of the filamentous fungus Fusarium.</title>
        <authorList>
            <person name="Kim H.S."/>
            <person name="Lohmar J.M."/>
            <person name="Busman M."/>
            <person name="Brown D.W."/>
            <person name="Naumann T.A."/>
            <person name="Divon H.H."/>
            <person name="Lysoe E."/>
            <person name="Uhlig S."/>
            <person name="Proctor R.H."/>
        </authorList>
    </citation>
    <scope>NUCLEOTIDE SEQUENCE [LARGE SCALE GENOMIC DNA]</scope>
    <source>
        <strain evidence="2 3">NRRL 25214</strain>
    </source>
</reference>
<evidence type="ECO:0000313" key="2">
    <source>
        <dbReference type="EMBL" id="KAF5244290.1"/>
    </source>
</evidence>
<feature type="region of interest" description="Disordered" evidence="1">
    <location>
        <begin position="123"/>
        <end position="162"/>
    </location>
</feature>
<protein>
    <submittedName>
        <fullName evidence="2">Uncharacterized protein</fullName>
    </submittedName>
</protein>
<evidence type="ECO:0000313" key="3">
    <source>
        <dbReference type="Proteomes" id="UP000573603"/>
    </source>
</evidence>
<feature type="compositionally biased region" description="Basic and acidic residues" evidence="1">
    <location>
        <begin position="146"/>
        <end position="159"/>
    </location>
</feature>
<organism evidence="2 3">
    <name type="scientific">Fusarium anthophilum</name>
    <dbReference type="NCBI Taxonomy" id="48485"/>
    <lineage>
        <taxon>Eukaryota</taxon>
        <taxon>Fungi</taxon>
        <taxon>Dikarya</taxon>
        <taxon>Ascomycota</taxon>
        <taxon>Pezizomycotina</taxon>
        <taxon>Sordariomycetes</taxon>
        <taxon>Hypocreomycetidae</taxon>
        <taxon>Hypocreales</taxon>
        <taxon>Nectriaceae</taxon>
        <taxon>Fusarium</taxon>
        <taxon>Fusarium fujikuroi species complex</taxon>
    </lineage>
</organism>
<feature type="compositionally biased region" description="Basic residues" evidence="1">
    <location>
        <begin position="129"/>
        <end position="139"/>
    </location>
</feature>
<comment type="caution">
    <text evidence="2">The sequence shown here is derived from an EMBL/GenBank/DDBJ whole genome shotgun (WGS) entry which is preliminary data.</text>
</comment>
<evidence type="ECO:0000256" key="1">
    <source>
        <dbReference type="SAM" id="MobiDB-lite"/>
    </source>
</evidence>
<gene>
    <name evidence="2" type="ORF">FANTH_7800</name>
</gene>
<name>A0A8H4ZEC7_9HYPO</name>
<dbReference type="EMBL" id="JABEVY010000178">
    <property type="protein sequence ID" value="KAF5244290.1"/>
    <property type="molecule type" value="Genomic_DNA"/>
</dbReference>
<proteinExistence type="predicted"/>